<accession>A0ABR1YQU6</accession>
<sequence length="462" mass="48244">MSPGMRTVNWKATSLASTFLAALLGISPRSVQVSANPIQTSAPRLEQVPFEDVYNELTNATLVRRGNCANPCGWSGQLCCGSSEQCYTDTNNQAQCGAGATSSGYWQYYTTTIVDTETLTRTVTTSSWYGGSGGGAVATGSISCNSNKGESACGSICCTSEQYCMLSGQCAAVGATNSPGVTATGTAGSYSAPLRPTSGTLIVVTATESPTTTVPYESPVATGASGIAVSSSSTGGGGGGLSGGEIAGIVIGVLAGIFLLGLLILFLCAKAAFDGLLALFGFGRKKRVRETTIQERYRHSSGGSRHSGWYGDRPPPPRPVERRPGVGAGGILAGLGAIGAALGLSKARRDRVDEKSTTSYGSSYYYSDYTSTSKSSDHPTDKCSRYNQPRQPAQAQIQATDEPRPASHGTRLLVVEQASTDSYPTISIPRFVQKTHNSTEEILQSAGSQLAASYRQFLYFRT</sequence>
<name>A0ABR1YQU6_9PEZI</name>
<keyword evidence="3" id="KW-0732">Signal</keyword>
<evidence type="ECO:0000256" key="2">
    <source>
        <dbReference type="SAM" id="Phobius"/>
    </source>
</evidence>
<feature type="transmembrane region" description="Helical" evidence="2">
    <location>
        <begin position="249"/>
        <end position="282"/>
    </location>
</feature>
<feature type="compositionally biased region" description="Low complexity" evidence="1">
    <location>
        <begin position="300"/>
        <end position="311"/>
    </location>
</feature>
<dbReference type="Proteomes" id="UP001492380">
    <property type="component" value="Unassembled WGS sequence"/>
</dbReference>
<proteinExistence type="predicted"/>
<comment type="caution">
    <text evidence="4">The sequence shown here is derived from an EMBL/GenBank/DDBJ whole genome shotgun (WGS) entry which is preliminary data.</text>
</comment>
<feature type="chain" id="PRO_5047521957" evidence="3">
    <location>
        <begin position="36"/>
        <end position="462"/>
    </location>
</feature>
<evidence type="ECO:0000256" key="3">
    <source>
        <dbReference type="SAM" id="SignalP"/>
    </source>
</evidence>
<feature type="region of interest" description="Disordered" evidence="1">
    <location>
        <begin position="370"/>
        <end position="407"/>
    </location>
</feature>
<protein>
    <submittedName>
        <fullName evidence="4">Uncharacterized protein</fullName>
    </submittedName>
</protein>
<evidence type="ECO:0000313" key="4">
    <source>
        <dbReference type="EMBL" id="KAK8235813.1"/>
    </source>
</evidence>
<organism evidence="4 5">
    <name type="scientific">Phyllosticta capitalensis</name>
    <dbReference type="NCBI Taxonomy" id="121624"/>
    <lineage>
        <taxon>Eukaryota</taxon>
        <taxon>Fungi</taxon>
        <taxon>Dikarya</taxon>
        <taxon>Ascomycota</taxon>
        <taxon>Pezizomycotina</taxon>
        <taxon>Dothideomycetes</taxon>
        <taxon>Dothideomycetes incertae sedis</taxon>
        <taxon>Botryosphaeriales</taxon>
        <taxon>Phyllostictaceae</taxon>
        <taxon>Phyllosticta</taxon>
    </lineage>
</organism>
<reference evidence="4 5" key="1">
    <citation type="submission" date="2024-04" db="EMBL/GenBank/DDBJ databases">
        <title>Phyllosticta paracitricarpa is synonymous to the EU quarantine fungus P. citricarpa based on phylogenomic analyses.</title>
        <authorList>
            <consortium name="Lawrence Berkeley National Laboratory"/>
            <person name="Van Ingen-Buijs V.A."/>
            <person name="Van Westerhoven A.C."/>
            <person name="Haridas S."/>
            <person name="Skiadas P."/>
            <person name="Martin F."/>
            <person name="Groenewald J.Z."/>
            <person name="Crous P.W."/>
            <person name="Seidl M.F."/>
        </authorList>
    </citation>
    <scope>NUCLEOTIDE SEQUENCE [LARGE SCALE GENOMIC DNA]</scope>
    <source>
        <strain evidence="4 5">CBS 123374</strain>
    </source>
</reference>
<feature type="compositionally biased region" description="Basic and acidic residues" evidence="1">
    <location>
        <begin position="375"/>
        <end position="384"/>
    </location>
</feature>
<feature type="signal peptide" evidence="3">
    <location>
        <begin position="1"/>
        <end position="35"/>
    </location>
</feature>
<feature type="region of interest" description="Disordered" evidence="1">
    <location>
        <begin position="293"/>
        <end position="326"/>
    </location>
</feature>
<keyword evidence="2" id="KW-0812">Transmembrane</keyword>
<keyword evidence="5" id="KW-1185">Reference proteome</keyword>
<gene>
    <name evidence="4" type="ORF">HDK90DRAFT_466135</name>
</gene>
<keyword evidence="2" id="KW-1133">Transmembrane helix</keyword>
<evidence type="ECO:0000313" key="5">
    <source>
        <dbReference type="Proteomes" id="UP001492380"/>
    </source>
</evidence>
<keyword evidence="2" id="KW-0472">Membrane</keyword>
<feature type="compositionally biased region" description="Low complexity" evidence="1">
    <location>
        <begin position="388"/>
        <end position="399"/>
    </location>
</feature>
<evidence type="ECO:0000256" key="1">
    <source>
        <dbReference type="SAM" id="MobiDB-lite"/>
    </source>
</evidence>
<dbReference type="EMBL" id="JBBWRZ010000005">
    <property type="protein sequence ID" value="KAK8235813.1"/>
    <property type="molecule type" value="Genomic_DNA"/>
</dbReference>